<dbReference type="PANTHER" id="PTHR32215:SF0">
    <property type="entry name" value="CILIA- AND FLAGELLA-ASSOCIATED PROTEIN 57"/>
    <property type="match status" value="1"/>
</dbReference>
<reference evidence="1" key="1">
    <citation type="submission" date="2018-11" db="EMBL/GenBank/DDBJ databases">
        <authorList>
            <consortium name="Pathogen Informatics"/>
        </authorList>
    </citation>
    <scope>NUCLEOTIDE SEQUENCE</scope>
</reference>
<organism evidence="1 2">
    <name type="scientific">Protopolystoma xenopodis</name>
    <dbReference type="NCBI Taxonomy" id="117903"/>
    <lineage>
        <taxon>Eukaryota</taxon>
        <taxon>Metazoa</taxon>
        <taxon>Spiralia</taxon>
        <taxon>Lophotrochozoa</taxon>
        <taxon>Platyhelminthes</taxon>
        <taxon>Monogenea</taxon>
        <taxon>Polyopisthocotylea</taxon>
        <taxon>Polystomatidea</taxon>
        <taxon>Polystomatidae</taxon>
        <taxon>Protopolystoma</taxon>
    </lineage>
</organism>
<sequence>MSAGIAQLKQVFGFRTGIAGSVVFLDEQTLVFPCGSNLVLYNMEHRIQRFVAGLDKSFGMTAMAISPNRRYVALAEKTSERSVITIYDLQALKRKKIIYPNDIHGGEFVSVVFSPDSKYIAAQSSEPDWLMIYWSWEKNKQLAVVKTSMGNAVNQV</sequence>
<accession>A0A3S5AW59</accession>
<comment type="caution">
    <text evidence="1">The sequence shown here is derived from an EMBL/GenBank/DDBJ whole genome shotgun (WGS) entry which is preliminary data.</text>
</comment>
<gene>
    <name evidence="1" type="ORF">PXEA_LOCUS20279</name>
</gene>
<dbReference type="EMBL" id="CAAALY010083071">
    <property type="protein sequence ID" value="VEL26839.1"/>
    <property type="molecule type" value="Genomic_DNA"/>
</dbReference>
<dbReference type="PANTHER" id="PTHR32215">
    <property type="entry name" value="CILIA- AND FLAGELLA-ASSOCIATED PROTEIN 57"/>
    <property type="match status" value="1"/>
</dbReference>
<dbReference type="AlphaFoldDB" id="A0A3S5AW59"/>
<evidence type="ECO:0000313" key="1">
    <source>
        <dbReference type="EMBL" id="VEL26839.1"/>
    </source>
</evidence>
<dbReference type="SUPFAM" id="SSF82171">
    <property type="entry name" value="DPP6 N-terminal domain-like"/>
    <property type="match status" value="1"/>
</dbReference>
<keyword evidence="2" id="KW-1185">Reference proteome</keyword>
<name>A0A3S5AW59_9PLAT</name>
<dbReference type="InterPro" id="IPR015943">
    <property type="entry name" value="WD40/YVTN_repeat-like_dom_sf"/>
</dbReference>
<dbReference type="Gene3D" id="2.130.10.10">
    <property type="entry name" value="YVTN repeat-like/Quinoprotein amine dehydrogenase"/>
    <property type="match status" value="1"/>
</dbReference>
<dbReference type="Proteomes" id="UP000784294">
    <property type="component" value="Unassembled WGS sequence"/>
</dbReference>
<dbReference type="InterPro" id="IPR052993">
    <property type="entry name" value="CFA-57"/>
</dbReference>
<dbReference type="OrthoDB" id="10251741at2759"/>
<protein>
    <submittedName>
        <fullName evidence="1">Uncharacterized protein</fullName>
    </submittedName>
</protein>
<evidence type="ECO:0000313" key="2">
    <source>
        <dbReference type="Proteomes" id="UP000784294"/>
    </source>
</evidence>
<proteinExistence type="predicted"/>